<proteinExistence type="predicted"/>
<dbReference type="PANTHER" id="PTHR34385">
    <property type="entry name" value="D-ALANYL-D-ALANINE CARBOXYPEPTIDASE"/>
    <property type="match status" value="1"/>
</dbReference>
<dbReference type="GO" id="GO:0006508">
    <property type="term" value="P:proteolysis"/>
    <property type="evidence" value="ECO:0007669"/>
    <property type="project" value="InterPro"/>
</dbReference>
<dbReference type="InterPro" id="IPR058233">
    <property type="entry name" value="VanXY"/>
</dbReference>
<dbReference type="InterPro" id="IPR052179">
    <property type="entry name" value="DD-CPase-like"/>
</dbReference>
<dbReference type="CDD" id="cd14849">
    <property type="entry name" value="DD-dipeptidase_VanXYc"/>
    <property type="match status" value="1"/>
</dbReference>
<evidence type="ECO:0000259" key="1">
    <source>
        <dbReference type="Pfam" id="PF02557"/>
    </source>
</evidence>
<reference evidence="2" key="1">
    <citation type="journal article" date="2002" name="Antimicrob. Agents Chemother.">
        <title>Molecular characterization of the vanE gene cluster in vancomycin-resistant Enterococcus faecalis N00-410 isolated in Canada.</title>
        <authorList>
            <person name="Boyd D.A."/>
            <person name="Cabral T."/>
            <person name="Van Caeseele P."/>
            <person name="Wylie J."/>
            <person name="Mulvey M.R."/>
        </authorList>
    </citation>
    <scope>NUCLEOTIDE SEQUENCE</scope>
    <source>
        <strain evidence="2">N00-0410</strain>
    </source>
</reference>
<dbReference type="NCBIfam" id="NF000380">
    <property type="entry name" value="vanXY"/>
    <property type="match status" value="1"/>
</dbReference>
<dbReference type="PANTHER" id="PTHR34385:SF1">
    <property type="entry name" value="PEPTIDOGLYCAN L-ALANYL-D-GLUTAMATE ENDOPEPTIDASE CWLK"/>
    <property type="match status" value="1"/>
</dbReference>
<sequence length="193" mass="22297">MKKNYLRLINENNEIKDSERPSHLVQAPFAQTNILVDPMVAIQLEKLIKTTGLDSQIITIDGYRSKETQQALWDETIQEKGLEFAHKYVAKPGCSEHEIGLAVDLGLATKENDFIRPSFTDSPIVDKFLKHMTDFGFILRYQKGKESITNINYEPWHFRYVGTPHSSIMVQQNWVLEEYIEFIESIRGTAYEA</sequence>
<accession>Q93A45</accession>
<dbReference type="RefSeq" id="WP_063856813.1">
    <property type="nucleotide sequence ID" value="NG_048512.1"/>
</dbReference>
<name>Q93A45_ENTFL</name>
<dbReference type="EMBL" id="FJ872411">
    <property type="protein sequence ID" value="AAL27443.1"/>
    <property type="molecule type" value="Genomic_DNA"/>
</dbReference>
<dbReference type="CARD" id="ARO:3002967">
    <property type="molecule name" value="vanXY_in_vanE"/>
    <property type="mechanism identifier" value="ARO:0001001"/>
    <property type="mechanism name" value="antibiotic target alteration"/>
</dbReference>
<gene>
    <name evidence="2" type="primary">vanXYE</name>
</gene>
<reference evidence="2" key="2">
    <citation type="submission" date="2009-03" db="EMBL/GenBank/DDBJ databases">
        <title>Acquired DNA containing D-alanine,D-serine operons in vancomycin resistant Enterococcus faecalis.</title>
        <authorList>
            <person name="Boyd D.A."/>
            <person name="Mulvey M.R."/>
        </authorList>
    </citation>
    <scope>NUCLEOTIDE SEQUENCE</scope>
    <source>
        <strain evidence="2">N00-0410</strain>
    </source>
</reference>
<dbReference type="InterPro" id="IPR009045">
    <property type="entry name" value="Zn_M74/Hedgehog-like"/>
</dbReference>
<organism evidence="2">
    <name type="scientific">Enterococcus faecalis</name>
    <name type="common">Streptococcus faecalis</name>
    <dbReference type="NCBI Taxonomy" id="1351"/>
    <lineage>
        <taxon>Bacteria</taxon>
        <taxon>Bacillati</taxon>
        <taxon>Bacillota</taxon>
        <taxon>Bacilli</taxon>
        <taxon>Lactobacillales</taxon>
        <taxon>Enterococcaceae</taxon>
        <taxon>Enterococcus</taxon>
    </lineage>
</organism>
<dbReference type="Pfam" id="PF02557">
    <property type="entry name" value="VanY"/>
    <property type="match status" value="1"/>
</dbReference>
<feature type="domain" description="D-alanyl-D-alanine carboxypeptidase-like core" evidence="1">
    <location>
        <begin position="38"/>
        <end position="162"/>
    </location>
</feature>
<protein>
    <submittedName>
        <fullName evidence="2">VanXYE</fullName>
    </submittedName>
</protein>
<dbReference type="Gene3D" id="3.30.1380.10">
    <property type="match status" value="1"/>
</dbReference>
<dbReference type="AlphaFoldDB" id="Q93A45"/>
<dbReference type="GO" id="GO:0008233">
    <property type="term" value="F:peptidase activity"/>
    <property type="evidence" value="ECO:0007669"/>
    <property type="project" value="InterPro"/>
</dbReference>
<dbReference type="InterPro" id="IPR003709">
    <property type="entry name" value="VanY-like_core_dom"/>
</dbReference>
<evidence type="ECO:0000313" key="2">
    <source>
        <dbReference type="EMBL" id="AAL27443.1"/>
    </source>
</evidence>
<dbReference type="SUPFAM" id="SSF55166">
    <property type="entry name" value="Hedgehog/DD-peptidase"/>
    <property type="match status" value="1"/>
</dbReference>